<organism evidence="1">
    <name type="scientific">Streptomyces sp. R33</name>
    <dbReference type="NCBI Taxonomy" id="3238629"/>
    <lineage>
        <taxon>Bacteria</taxon>
        <taxon>Bacillati</taxon>
        <taxon>Actinomycetota</taxon>
        <taxon>Actinomycetes</taxon>
        <taxon>Kitasatosporales</taxon>
        <taxon>Streptomycetaceae</taxon>
        <taxon>Streptomyces</taxon>
    </lineage>
</organism>
<accession>A0AB39YFV9</accession>
<dbReference type="AlphaFoldDB" id="A0AB39YFV9"/>
<name>A0AB39YFV9_9ACTN</name>
<dbReference type="RefSeq" id="WP_369779897.1">
    <property type="nucleotide sequence ID" value="NZ_CP165727.1"/>
</dbReference>
<dbReference type="EMBL" id="CP165727">
    <property type="protein sequence ID" value="XDV68366.1"/>
    <property type="molecule type" value="Genomic_DNA"/>
</dbReference>
<sequence>MSRMAQVIVLARYEDEVMEPLTRPDEARTWQGCFVQIPMFVGGWHIEFERWNRRLGVLKDLESLPWNEPACVQVMLHDEDDDLFGLWMFRDGVLVEVGIPGTQRVHCASSPWDVDPGFLVRTGLGRGEDRHSPEHVQDPRLCW</sequence>
<protein>
    <submittedName>
        <fullName evidence="1">Uncharacterized protein</fullName>
    </submittedName>
</protein>
<gene>
    <name evidence="1" type="ORF">AB5J51_38345</name>
</gene>
<reference evidence="1" key="1">
    <citation type="submission" date="2024-08" db="EMBL/GenBank/DDBJ databases">
        <authorList>
            <person name="Yu S.T."/>
        </authorList>
    </citation>
    <scope>NUCLEOTIDE SEQUENCE</scope>
    <source>
        <strain evidence="1">R33</strain>
    </source>
</reference>
<proteinExistence type="predicted"/>
<evidence type="ECO:0000313" key="1">
    <source>
        <dbReference type="EMBL" id="XDV68366.1"/>
    </source>
</evidence>